<reference evidence="1 2" key="1">
    <citation type="submission" date="2014-12" db="EMBL/GenBank/DDBJ databases">
        <title>Draft genome sequences of 10 type strains of Lactococcus.</title>
        <authorList>
            <person name="Sun Z."/>
            <person name="Zhong Z."/>
            <person name="Liu W."/>
            <person name="Zhang W."/>
            <person name="Zhang H."/>
        </authorList>
    </citation>
    <scope>NUCLEOTIDE SEQUENCE [LARGE SCALE GENOMIC DNA]</scope>
    <source>
        <strain evidence="1 2">DSM 21502</strain>
    </source>
</reference>
<dbReference type="AlphaFoldDB" id="A0A2A5STN7"/>
<dbReference type="RefSeq" id="WP_257013473.1">
    <property type="nucleotide sequence ID" value="NZ_JXKC01000004.1"/>
</dbReference>
<evidence type="ECO:0000313" key="2">
    <source>
        <dbReference type="Proteomes" id="UP000218711"/>
    </source>
</evidence>
<accession>A0A2A5STN7</accession>
<gene>
    <name evidence="1" type="ORF">RU92_GL002055</name>
</gene>
<organism evidence="1 2">
    <name type="scientific">Lactococcus cremoris subsp. tructae</name>
    <dbReference type="NCBI Taxonomy" id="542833"/>
    <lineage>
        <taxon>Bacteria</taxon>
        <taxon>Bacillati</taxon>
        <taxon>Bacillota</taxon>
        <taxon>Bacilli</taxon>
        <taxon>Lactobacillales</taxon>
        <taxon>Streptococcaceae</taxon>
        <taxon>Lactococcus</taxon>
    </lineage>
</organism>
<dbReference type="Proteomes" id="UP000218711">
    <property type="component" value="Unassembled WGS sequence"/>
</dbReference>
<sequence>MNTKKIIIGTLAINALFATGFTVKADGAEAPSVDVSKSGKVSLNVPKDADKVITNTKKEVKYVVNDGVELDSKSGGEDLTAPVTVNSQVTADKKDSTKGVTTYTSDLSKAKVTNNDTSNSSDNLEVNIFGKIFGVKANATTYDTSKTSKWDATYGVKIKEEVYWTVTGSHNDNKLNIYKVTGGYTIADSSIKVISSSVRVQQKTHPSRDTTWQKQTLSSWTVTTGFKAVPNTPGSKGEVGYTVNLKRGTRSKWSVTLNNVVFFFS</sequence>
<name>A0A2A5STN7_LACLC</name>
<proteinExistence type="predicted"/>
<protein>
    <submittedName>
        <fullName evidence="1">Uncharacterized protein</fullName>
    </submittedName>
</protein>
<evidence type="ECO:0000313" key="1">
    <source>
        <dbReference type="EMBL" id="PCS18863.1"/>
    </source>
</evidence>
<dbReference type="EMBL" id="JXKC01000004">
    <property type="protein sequence ID" value="PCS18863.1"/>
    <property type="molecule type" value="Genomic_DNA"/>
</dbReference>
<comment type="caution">
    <text evidence="1">The sequence shown here is derived from an EMBL/GenBank/DDBJ whole genome shotgun (WGS) entry which is preliminary data.</text>
</comment>